<dbReference type="RefSeq" id="WP_047783178.1">
    <property type="nucleotide sequence ID" value="NZ_JZWI01000003.1"/>
</dbReference>
<dbReference type="InterPro" id="IPR014188">
    <property type="entry name" value="Acrylyl-CoA_reductase_AcuI"/>
</dbReference>
<feature type="domain" description="Enoyl reductase (ER)" evidence="1">
    <location>
        <begin position="19"/>
        <end position="325"/>
    </location>
</feature>
<gene>
    <name evidence="2" type="primary">acuI1</name>
    <name evidence="2" type="ORF">VPARA_05400</name>
</gene>
<organism evidence="2 3">
    <name type="scientific">Variovorax paradoxus</name>
    <dbReference type="NCBI Taxonomy" id="34073"/>
    <lineage>
        <taxon>Bacteria</taxon>
        <taxon>Pseudomonadati</taxon>
        <taxon>Pseudomonadota</taxon>
        <taxon>Betaproteobacteria</taxon>
        <taxon>Burkholderiales</taxon>
        <taxon>Comamonadaceae</taxon>
        <taxon>Variovorax</taxon>
    </lineage>
</organism>
<dbReference type="SUPFAM" id="SSF50129">
    <property type="entry name" value="GroES-like"/>
    <property type="match status" value="1"/>
</dbReference>
<dbReference type="PATRIC" id="fig|34073.19.peg.542"/>
<dbReference type="InterPro" id="IPR013154">
    <property type="entry name" value="ADH-like_N"/>
</dbReference>
<dbReference type="InterPro" id="IPR020843">
    <property type="entry name" value="ER"/>
</dbReference>
<name>A0A0H2MP18_VARPD</name>
<dbReference type="PANTHER" id="PTHR43677:SF1">
    <property type="entry name" value="ACRYLYL-COA REDUCTASE ACUI-RELATED"/>
    <property type="match status" value="1"/>
</dbReference>
<dbReference type="Gene3D" id="3.40.50.720">
    <property type="entry name" value="NAD(P)-binding Rossmann-like Domain"/>
    <property type="match status" value="1"/>
</dbReference>
<dbReference type="AlphaFoldDB" id="A0A0H2MP18"/>
<dbReference type="InterPro" id="IPR036291">
    <property type="entry name" value="NAD(P)-bd_dom_sf"/>
</dbReference>
<dbReference type="SMART" id="SM00829">
    <property type="entry name" value="PKS_ER"/>
    <property type="match status" value="1"/>
</dbReference>
<accession>A0A0H2MP18</accession>
<dbReference type="InterPro" id="IPR051397">
    <property type="entry name" value="Zn-ADH-like_protein"/>
</dbReference>
<proteinExistence type="predicted"/>
<dbReference type="Pfam" id="PF08240">
    <property type="entry name" value="ADH_N"/>
    <property type="match status" value="1"/>
</dbReference>
<dbReference type="PANTHER" id="PTHR43677">
    <property type="entry name" value="SHORT-CHAIN DEHYDROGENASE/REDUCTASE"/>
    <property type="match status" value="1"/>
</dbReference>
<keyword evidence="2" id="KW-0560">Oxidoreductase</keyword>
<sequence length="329" mass="34508">MFNALVLEQPVEGTKVPRASIQSLDNARLPEGDVTVRVAYSTLNYKDGLAITGRAPVVRQYPMVPGIDFAGTVEASDNGQFRVGDPVFANGWGMGETRWGGLTQVTRVPAKYLQHLPKGMTARQAMCIGTAGYTAMLCVLALVENGVRPDSGEILVTGANGGVGSYATALLAARGYQVCASTGRAQHTDALKALGASEVIDRATLSAPGKPLGKERWAGVVDSVGSHTLANACATVRYGGVVAACGMAQGLDFPGSVAPFILRGVKLIGIDSVYAPMEARQLAWASLAEIDPGVYDKIASEISLPEVVDYAQRLMEGSVRGRVLVNLNV</sequence>
<keyword evidence="3" id="KW-1185">Reference proteome</keyword>
<protein>
    <submittedName>
        <fullName evidence="2">Acrylyl-CoA reductase AcuI</fullName>
        <ecNumber evidence="2">1.3.1.84</ecNumber>
    </submittedName>
</protein>
<dbReference type="InterPro" id="IPR013149">
    <property type="entry name" value="ADH-like_C"/>
</dbReference>
<comment type="caution">
    <text evidence="2">The sequence shown here is derived from an EMBL/GenBank/DDBJ whole genome shotgun (WGS) entry which is preliminary data.</text>
</comment>
<dbReference type="Proteomes" id="UP000035170">
    <property type="component" value="Unassembled WGS sequence"/>
</dbReference>
<evidence type="ECO:0000313" key="3">
    <source>
        <dbReference type="Proteomes" id="UP000035170"/>
    </source>
</evidence>
<dbReference type="EMBL" id="JZWI01000003">
    <property type="protein sequence ID" value="KLN58425.1"/>
    <property type="molecule type" value="Genomic_DNA"/>
</dbReference>
<dbReference type="InterPro" id="IPR011032">
    <property type="entry name" value="GroES-like_sf"/>
</dbReference>
<dbReference type="GO" id="GO:0043957">
    <property type="term" value="F:acryloyl-CoA reductase (NADPH) activity"/>
    <property type="evidence" value="ECO:0007669"/>
    <property type="project" value="UniProtKB-EC"/>
</dbReference>
<dbReference type="EC" id="1.3.1.84" evidence="2"/>
<dbReference type="Pfam" id="PF00107">
    <property type="entry name" value="ADH_zinc_N"/>
    <property type="match status" value="1"/>
</dbReference>
<evidence type="ECO:0000313" key="2">
    <source>
        <dbReference type="EMBL" id="KLN58425.1"/>
    </source>
</evidence>
<dbReference type="NCBIfam" id="TIGR02823">
    <property type="entry name" value="oxido_YhdH"/>
    <property type="match status" value="1"/>
</dbReference>
<dbReference type="CDD" id="cd08288">
    <property type="entry name" value="MDR_yhdh"/>
    <property type="match status" value="1"/>
</dbReference>
<evidence type="ECO:0000259" key="1">
    <source>
        <dbReference type="SMART" id="SM00829"/>
    </source>
</evidence>
<reference evidence="2 3" key="1">
    <citation type="submission" date="2015-03" db="EMBL/GenBank/DDBJ databases">
        <title>Genome sequence of Variovorax paradoxus TBEA6.</title>
        <authorList>
            <person name="Poehlein A."/>
            <person name="Schuldes J."/>
            <person name="Wuebbeler J.H."/>
            <person name="Hiessl S."/>
            <person name="Steinbuechel A."/>
            <person name="Daniel R."/>
        </authorList>
    </citation>
    <scope>NUCLEOTIDE SEQUENCE [LARGE SCALE GENOMIC DNA]</scope>
    <source>
        <strain evidence="2 3">TBEA6</strain>
    </source>
</reference>
<dbReference type="Gene3D" id="3.90.180.10">
    <property type="entry name" value="Medium-chain alcohol dehydrogenases, catalytic domain"/>
    <property type="match status" value="1"/>
</dbReference>
<dbReference type="SUPFAM" id="SSF51735">
    <property type="entry name" value="NAD(P)-binding Rossmann-fold domains"/>
    <property type="match status" value="1"/>
</dbReference>